<dbReference type="Proteomes" id="UP000007161">
    <property type="component" value="Chromosome"/>
</dbReference>
<sequence length="839" mass="99600">MNVSAIWQNPNNKQFYYKERPFSKWIKLNKSLTFLFERHLKKEIVQLLRENNFKNSDIKNVEEDWKDIFNKPLVKVNFENNISYYRYNNFLKKLKEKGIGIYGRDIINIFPYDISERIEDKRIWFLDIEVEGDEDIAEDSVPSSILAKGMIISITYYDSYEKEYYSIIVSREKVDTFNKKIRFVDSEEELLKTFNNLLKRKVPDIITGWYSNGYDIPYIINRGKKYHIIISAIDGLKPYSSYKKQPSGYRFNNSIPGVNLLDYMELYKKYIFEKPPSYKLDEIARIHNIEGKSEYMGFLNYKKNFEKFVEYIFRDVEILVELEDKLNLLNLICGLQSVIRIPINMLLAPSISIEHYLQQFLLPEKKSFKENYNIYSSKNVDFEGAIVLQPPDKKYENVIVLDYASLYPNAIQTFNLSPETLRYDFNYNGKHVDIGLMIQDEGKDYIPLKYTLEIEGVLPSLIRYLLKERLKFKQLKKSTPPDNPEYIKYDIKQSNYKILLNSMYGVIGTERFPLHDKRVAASITGGARGALRYMNNKLNNHEFKDVDINGRKISFRTEVIYSDTDSSFNVIHCEEKLSKEDVVQIGRYIATYINDNIAKEFVVKYSNTEEIINRNSLKVEVDKIFKVVRFFGVKKRYFGYDFDKNIITHGVEIVRVDTPRKIKDILKDLFIKALDGVLKKEDLIRYYNVIKQTPLEEIAISKTVTKIDFDKYKTIPNHVRAIQLMREIYKFKYTLNDKLLYFHIKYNNRRNYRIVERIFNKKFKDVALVSACIEREHLPQFVKLVKANELEIDYYTLFDKQVLSTLKQFSEYREIIKEVKNEIEKMEGINNKSEQLKLF</sequence>
<evidence type="ECO:0000256" key="6">
    <source>
        <dbReference type="ARBA" id="ARBA00023125"/>
    </source>
</evidence>
<dbReference type="EC" id="2.7.7.7" evidence="2"/>
<keyword evidence="3" id="KW-0808">Transferase</keyword>
<feature type="coiled-coil region" evidence="8">
    <location>
        <begin position="809"/>
        <end position="836"/>
    </location>
</feature>
<dbReference type="InterPro" id="IPR036397">
    <property type="entry name" value="RNaseH_sf"/>
</dbReference>
<dbReference type="InterPro" id="IPR050240">
    <property type="entry name" value="DNA_pol_type-B"/>
</dbReference>
<dbReference type="eggNOG" id="COG0417">
    <property type="taxonomic scope" value="Bacteria"/>
</dbReference>
<dbReference type="SUPFAM" id="SSF56672">
    <property type="entry name" value="DNA/RNA polymerases"/>
    <property type="match status" value="1"/>
</dbReference>
<dbReference type="AlphaFoldDB" id="H2J307"/>
<dbReference type="GO" id="GO:0006261">
    <property type="term" value="P:DNA-templated DNA replication"/>
    <property type="evidence" value="ECO:0007669"/>
    <property type="project" value="TreeGrafter"/>
</dbReference>
<dbReference type="InterPro" id="IPR006172">
    <property type="entry name" value="DNA-dir_DNA_pol_B"/>
</dbReference>
<dbReference type="Gene3D" id="1.10.287.690">
    <property type="entry name" value="Helix hairpin bin"/>
    <property type="match status" value="1"/>
</dbReference>
<evidence type="ECO:0000259" key="9">
    <source>
        <dbReference type="Pfam" id="PF00136"/>
    </source>
</evidence>
<dbReference type="PANTHER" id="PTHR10322:SF23">
    <property type="entry name" value="DNA POLYMERASE DELTA CATALYTIC SUBUNIT"/>
    <property type="match status" value="1"/>
</dbReference>
<keyword evidence="5" id="KW-0239">DNA-directed DNA polymerase</keyword>
<dbReference type="PRINTS" id="PR00106">
    <property type="entry name" value="DNAPOLB"/>
</dbReference>
<evidence type="ECO:0000256" key="7">
    <source>
        <dbReference type="ARBA" id="ARBA00049244"/>
    </source>
</evidence>
<feature type="domain" description="DNA-directed DNA polymerase family B exonuclease" evidence="10">
    <location>
        <begin position="119"/>
        <end position="283"/>
    </location>
</feature>
<dbReference type="InterPro" id="IPR023211">
    <property type="entry name" value="DNA_pol_palm_dom_sf"/>
</dbReference>
<dbReference type="OrthoDB" id="52005at2"/>
<dbReference type="EMBL" id="CP003257">
    <property type="protein sequence ID" value="AEX85698.1"/>
    <property type="molecule type" value="Genomic_DNA"/>
</dbReference>
<dbReference type="InterPro" id="IPR042087">
    <property type="entry name" value="DNA_pol_B_thumb"/>
</dbReference>
<evidence type="ECO:0000313" key="11">
    <source>
        <dbReference type="EMBL" id="AEX85698.1"/>
    </source>
</evidence>
<gene>
    <name evidence="11" type="ordered locus">Marpi_1295</name>
</gene>
<dbReference type="RefSeq" id="WP_014296769.1">
    <property type="nucleotide sequence ID" value="NC_016751.1"/>
</dbReference>
<dbReference type="GO" id="GO:0003677">
    <property type="term" value="F:DNA binding"/>
    <property type="evidence" value="ECO:0007669"/>
    <property type="project" value="UniProtKB-KW"/>
</dbReference>
<feature type="domain" description="DNA-directed DNA polymerase family B multifunctional" evidence="9">
    <location>
        <begin position="359"/>
        <end position="769"/>
    </location>
</feature>
<dbReference type="Gene3D" id="3.90.1600.10">
    <property type="entry name" value="Palm domain of DNA polymerase"/>
    <property type="match status" value="1"/>
</dbReference>
<comment type="catalytic activity">
    <reaction evidence="7">
        <text>DNA(n) + a 2'-deoxyribonucleoside 5'-triphosphate = DNA(n+1) + diphosphate</text>
        <dbReference type="Rhea" id="RHEA:22508"/>
        <dbReference type="Rhea" id="RHEA-COMP:17339"/>
        <dbReference type="Rhea" id="RHEA-COMP:17340"/>
        <dbReference type="ChEBI" id="CHEBI:33019"/>
        <dbReference type="ChEBI" id="CHEBI:61560"/>
        <dbReference type="ChEBI" id="CHEBI:173112"/>
        <dbReference type="EC" id="2.7.7.7"/>
    </reaction>
</comment>
<dbReference type="GO" id="GO:0000166">
    <property type="term" value="F:nucleotide binding"/>
    <property type="evidence" value="ECO:0007669"/>
    <property type="project" value="InterPro"/>
</dbReference>
<evidence type="ECO:0000256" key="8">
    <source>
        <dbReference type="SAM" id="Coils"/>
    </source>
</evidence>
<evidence type="ECO:0000256" key="1">
    <source>
        <dbReference type="ARBA" id="ARBA00005755"/>
    </source>
</evidence>
<dbReference type="Gene3D" id="3.30.420.10">
    <property type="entry name" value="Ribonuclease H-like superfamily/Ribonuclease H"/>
    <property type="match status" value="1"/>
</dbReference>
<dbReference type="Pfam" id="PF03104">
    <property type="entry name" value="DNA_pol_B_exo1"/>
    <property type="match status" value="1"/>
</dbReference>
<proteinExistence type="inferred from homology"/>
<dbReference type="InterPro" id="IPR006134">
    <property type="entry name" value="DNA-dir_DNA_pol_B_multi_dom"/>
</dbReference>
<name>H2J307_MARPK</name>
<evidence type="ECO:0000256" key="4">
    <source>
        <dbReference type="ARBA" id="ARBA00022695"/>
    </source>
</evidence>
<dbReference type="PANTHER" id="PTHR10322">
    <property type="entry name" value="DNA POLYMERASE CATALYTIC SUBUNIT"/>
    <property type="match status" value="1"/>
</dbReference>
<dbReference type="InterPro" id="IPR006133">
    <property type="entry name" value="DNA-dir_DNA_pol_B_exonuc"/>
</dbReference>
<keyword evidence="6" id="KW-0238">DNA-binding</keyword>
<keyword evidence="4" id="KW-0548">Nucleotidyltransferase</keyword>
<dbReference type="InterPro" id="IPR043502">
    <property type="entry name" value="DNA/RNA_pol_sf"/>
</dbReference>
<evidence type="ECO:0000259" key="10">
    <source>
        <dbReference type="Pfam" id="PF03104"/>
    </source>
</evidence>
<keyword evidence="12" id="KW-1185">Reference proteome</keyword>
<dbReference type="STRING" id="443254.Marpi_1295"/>
<evidence type="ECO:0000313" key="12">
    <source>
        <dbReference type="Proteomes" id="UP000007161"/>
    </source>
</evidence>
<dbReference type="InterPro" id="IPR012337">
    <property type="entry name" value="RNaseH-like_sf"/>
</dbReference>
<organism evidence="11 12">
    <name type="scientific">Marinitoga piezophila (strain DSM 14283 / JCM 11233 / KA3)</name>
    <dbReference type="NCBI Taxonomy" id="443254"/>
    <lineage>
        <taxon>Bacteria</taxon>
        <taxon>Thermotogati</taxon>
        <taxon>Thermotogota</taxon>
        <taxon>Thermotogae</taxon>
        <taxon>Petrotogales</taxon>
        <taxon>Petrotogaceae</taxon>
        <taxon>Marinitoga</taxon>
    </lineage>
</organism>
<accession>H2J307</accession>
<evidence type="ECO:0000256" key="3">
    <source>
        <dbReference type="ARBA" id="ARBA00022679"/>
    </source>
</evidence>
<dbReference type="Pfam" id="PF00136">
    <property type="entry name" value="DNA_pol_B"/>
    <property type="match status" value="1"/>
</dbReference>
<comment type="similarity">
    <text evidence="1">Belongs to the DNA polymerase type-B family.</text>
</comment>
<dbReference type="HOGENOM" id="CLU_338840_0_0_0"/>
<dbReference type="SUPFAM" id="SSF53098">
    <property type="entry name" value="Ribonuclease H-like"/>
    <property type="match status" value="1"/>
</dbReference>
<dbReference type="Gene3D" id="1.10.132.60">
    <property type="entry name" value="DNA polymerase family B, C-terminal domain"/>
    <property type="match status" value="1"/>
</dbReference>
<evidence type="ECO:0000256" key="2">
    <source>
        <dbReference type="ARBA" id="ARBA00012417"/>
    </source>
</evidence>
<evidence type="ECO:0000256" key="5">
    <source>
        <dbReference type="ARBA" id="ARBA00022932"/>
    </source>
</evidence>
<reference evidence="12" key="2">
    <citation type="submission" date="2012-01" db="EMBL/GenBank/DDBJ databases">
        <title>Complete sequence of chromosome of Marinitoga piezophila KA3.</title>
        <authorList>
            <person name="Lucas S."/>
            <person name="Han J."/>
            <person name="Lapidus A."/>
            <person name="Cheng J.-F."/>
            <person name="Goodwin L."/>
            <person name="Pitluck S."/>
            <person name="Peters L."/>
            <person name="Mikhailova N."/>
            <person name="Teshima H."/>
            <person name="Detter J.C."/>
            <person name="Han C."/>
            <person name="Tapia R."/>
            <person name="Land M."/>
            <person name="Hauser L."/>
            <person name="Kyrpides N."/>
            <person name="Ivanova N."/>
            <person name="Pagani I."/>
            <person name="Jebbar M."/>
            <person name="Vannier P."/>
            <person name="Oger P."/>
            <person name="Cario A."/>
            <person name="Bartlett D."/>
            <person name="Noll K.M."/>
            <person name="Woyke T."/>
        </authorList>
    </citation>
    <scope>NUCLEOTIDE SEQUENCE [LARGE SCALE GENOMIC DNA]</scope>
    <source>
        <strain evidence="12">DSM 14283 / JCM 11233 / KA3</strain>
    </source>
</reference>
<dbReference type="KEGG" id="mpz:Marpi_1295"/>
<dbReference type="Gene3D" id="3.30.342.10">
    <property type="entry name" value="DNA Polymerase, chain B, domain 1"/>
    <property type="match status" value="1"/>
</dbReference>
<protein>
    <recommendedName>
        <fullName evidence="2">DNA-directed DNA polymerase</fullName>
        <ecNumber evidence="2">2.7.7.7</ecNumber>
    </recommendedName>
</protein>
<keyword evidence="8" id="KW-0175">Coiled coil</keyword>
<dbReference type="SMART" id="SM00486">
    <property type="entry name" value="POLBc"/>
    <property type="match status" value="1"/>
</dbReference>
<reference evidence="11 12" key="1">
    <citation type="journal article" date="2012" name="J. Bacteriol.">
        <title>Complete Genome Sequence of the Thermophilic, Piezophilic, Heterotrophic Bacterium Marinitoga piezophila KA3.</title>
        <authorList>
            <person name="Lucas S."/>
            <person name="Han J."/>
            <person name="Lapidus A."/>
            <person name="Cheng J.F."/>
            <person name="Goodwin L.A."/>
            <person name="Pitluck S."/>
            <person name="Peters L."/>
            <person name="Mikhailova N."/>
            <person name="Teshima H."/>
            <person name="Detter J.C."/>
            <person name="Han C."/>
            <person name="Tapia R."/>
            <person name="Land M."/>
            <person name="Hauser L."/>
            <person name="Kyrpides N.C."/>
            <person name="Ivanova N."/>
            <person name="Pagani I."/>
            <person name="Vannier P."/>
            <person name="Oger P."/>
            <person name="Bartlett D.H."/>
            <person name="Noll K.M."/>
            <person name="Woyke T."/>
            <person name="Jebbar M."/>
        </authorList>
    </citation>
    <scope>NUCLEOTIDE SEQUENCE [LARGE SCALE GENOMIC DNA]</scope>
    <source>
        <strain evidence="12">DSM 14283 / JCM 11233 / KA3</strain>
    </source>
</reference>
<dbReference type="GO" id="GO:0003887">
    <property type="term" value="F:DNA-directed DNA polymerase activity"/>
    <property type="evidence" value="ECO:0007669"/>
    <property type="project" value="UniProtKB-KW"/>
</dbReference>